<proteinExistence type="predicted"/>
<evidence type="ECO:0000256" key="1">
    <source>
        <dbReference type="ARBA" id="ARBA00004127"/>
    </source>
</evidence>
<dbReference type="InterPro" id="IPR051337">
    <property type="entry name" value="OPA_Antiporter"/>
</dbReference>
<dbReference type="GO" id="GO:0016020">
    <property type="term" value="C:membrane"/>
    <property type="evidence" value="ECO:0007669"/>
    <property type="project" value="InterPro"/>
</dbReference>
<dbReference type="PANTHER" id="PTHR43826:SF3">
    <property type="entry name" value="GLUCOSE-6-PHOSPHATE EXCHANGER SLC37A4"/>
    <property type="match status" value="1"/>
</dbReference>
<keyword evidence="8" id="KW-1185">Reference proteome</keyword>
<evidence type="ECO:0000313" key="8">
    <source>
        <dbReference type="Proteomes" id="UP000019141"/>
    </source>
</evidence>
<feature type="transmembrane region" description="Helical" evidence="5">
    <location>
        <begin position="64"/>
        <end position="82"/>
    </location>
</feature>
<evidence type="ECO:0000256" key="4">
    <source>
        <dbReference type="ARBA" id="ARBA00023136"/>
    </source>
</evidence>
<feature type="transmembrane region" description="Helical" evidence="5">
    <location>
        <begin position="407"/>
        <end position="426"/>
    </location>
</feature>
<dbReference type="AlphaFoldDB" id="W4LF93"/>
<comment type="caution">
    <text evidence="7">The sequence shown here is derived from an EMBL/GenBank/DDBJ whole genome shotgun (WGS) entry which is preliminary data.</text>
</comment>
<dbReference type="PIRSF" id="PIRSF002808">
    <property type="entry name" value="Hexose_phosphate_transp"/>
    <property type="match status" value="1"/>
</dbReference>
<feature type="transmembrane region" description="Helical" evidence="5">
    <location>
        <begin position="317"/>
        <end position="335"/>
    </location>
</feature>
<feature type="transmembrane region" description="Helical" evidence="5">
    <location>
        <begin position="120"/>
        <end position="141"/>
    </location>
</feature>
<dbReference type="PROSITE" id="PS50850">
    <property type="entry name" value="MFS"/>
    <property type="match status" value="1"/>
</dbReference>
<keyword evidence="4 5" id="KW-0472">Membrane</keyword>
<feature type="transmembrane region" description="Helical" evidence="5">
    <location>
        <begin position="341"/>
        <end position="364"/>
    </location>
</feature>
<dbReference type="InterPro" id="IPR036259">
    <property type="entry name" value="MFS_trans_sf"/>
</dbReference>
<evidence type="ECO:0000256" key="2">
    <source>
        <dbReference type="ARBA" id="ARBA00022692"/>
    </source>
</evidence>
<feature type="transmembrane region" description="Helical" evidence="5">
    <location>
        <begin position="384"/>
        <end position="401"/>
    </location>
</feature>
<dbReference type="Gene3D" id="1.20.1250.20">
    <property type="entry name" value="MFS general substrate transporter like domains"/>
    <property type="match status" value="2"/>
</dbReference>
<dbReference type="PANTHER" id="PTHR43826">
    <property type="entry name" value="GLUCOSE-6-PHOSPHATE EXCHANGER SLC37A4"/>
    <property type="match status" value="1"/>
</dbReference>
<dbReference type="GO" id="GO:0035435">
    <property type="term" value="P:phosphate ion transmembrane transport"/>
    <property type="evidence" value="ECO:0007669"/>
    <property type="project" value="TreeGrafter"/>
</dbReference>
<gene>
    <name evidence="7" type="ORF">ETSY1_25705</name>
</gene>
<dbReference type="InterPro" id="IPR000849">
    <property type="entry name" value="Sugar_P_transporter"/>
</dbReference>
<feature type="transmembrane region" description="Helical" evidence="5">
    <location>
        <begin position="94"/>
        <end position="114"/>
    </location>
</feature>
<feature type="transmembrane region" description="Helical" evidence="5">
    <location>
        <begin position="285"/>
        <end position="305"/>
    </location>
</feature>
<dbReference type="InterPro" id="IPR011701">
    <property type="entry name" value="MFS"/>
</dbReference>
<evidence type="ECO:0000313" key="7">
    <source>
        <dbReference type="EMBL" id="ETW96677.1"/>
    </source>
</evidence>
<sequence length="428" mass="46961">MQPDASRPTPAALPYSQLPPAYHRWKWRVLLAYAGFYLFIYMGRFNLWPTAPLVKHDLGIDHKTIGWINALLLWGFMTGDLVHGRLGEMYGLRLWVMLGAILTTVCNWIASFSFSVTSLAIPWFLNGFVNAACWSPGISLLAQWWPRRERGRALGTVGMAAGGAMLVMWLVTGWVGEQFGWRAAFRYPPLIIGLLGVLFFILVRDRPADAGLPEYIEEDELSASAEAGNAQHQHGLEPFKRLLSNSQFMLASQVKGLENVVRYGLTTWVPLYYFEAAGLEIKTMLLSTLALPLGYALAPLCAGWISDRLLRSARRPMVILSAAVSALALFGIALLPPTNVVVGMVLLLIGAFAMSLSPLAAMAVDLAGRHLSGTASGILDAHGYFYAGLQAIVFGLLLNMSGANWPLVFFIMAATRVLCGILIWFVKA</sequence>
<name>W4LF93_ENTF1</name>
<reference evidence="7 8" key="1">
    <citation type="journal article" date="2014" name="Nature">
        <title>An environmental bacterial taxon with a large and distinct metabolic repertoire.</title>
        <authorList>
            <person name="Wilson M.C."/>
            <person name="Mori T."/>
            <person name="Ruckert C."/>
            <person name="Uria A.R."/>
            <person name="Helf M.J."/>
            <person name="Takada K."/>
            <person name="Gernert C."/>
            <person name="Steffens U.A."/>
            <person name="Heycke N."/>
            <person name="Schmitt S."/>
            <person name="Rinke C."/>
            <person name="Helfrich E.J."/>
            <person name="Brachmann A.O."/>
            <person name="Gurgui C."/>
            <person name="Wakimoto T."/>
            <person name="Kracht M."/>
            <person name="Crusemann M."/>
            <person name="Hentschel U."/>
            <person name="Abe I."/>
            <person name="Matsunaga S."/>
            <person name="Kalinowski J."/>
            <person name="Takeyama H."/>
            <person name="Piel J."/>
        </authorList>
    </citation>
    <scope>NUCLEOTIDE SEQUENCE [LARGE SCALE GENOMIC DNA]</scope>
    <source>
        <strain evidence="8">TSY1</strain>
    </source>
</reference>
<dbReference type="SUPFAM" id="SSF103473">
    <property type="entry name" value="MFS general substrate transporter"/>
    <property type="match status" value="1"/>
</dbReference>
<dbReference type="EMBL" id="AZHW01000759">
    <property type="protein sequence ID" value="ETW96677.1"/>
    <property type="molecule type" value="Genomic_DNA"/>
</dbReference>
<dbReference type="Pfam" id="PF07690">
    <property type="entry name" value="MFS_1"/>
    <property type="match status" value="1"/>
</dbReference>
<feature type="transmembrane region" description="Helical" evidence="5">
    <location>
        <begin position="153"/>
        <end position="172"/>
    </location>
</feature>
<feature type="transmembrane region" description="Helical" evidence="5">
    <location>
        <begin position="184"/>
        <end position="203"/>
    </location>
</feature>
<dbReference type="GO" id="GO:0012505">
    <property type="term" value="C:endomembrane system"/>
    <property type="evidence" value="ECO:0007669"/>
    <property type="project" value="UniProtKB-SubCell"/>
</dbReference>
<dbReference type="Proteomes" id="UP000019141">
    <property type="component" value="Unassembled WGS sequence"/>
</dbReference>
<organism evidence="7 8">
    <name type="scientific">Entotheonella factor</name>
    <dbReference type="NCBI Taxonomy" id="1429438"/>
    <lineage>
        <taxon>Bacteria</taxon>
        <taxon>Pseudomonadati</taxon>
        <taxon>Nitrospinota/Tectimicrobiota group</taxon>
        <taxon>Candidatus Tectimicrobiota</taxon>
        <taxon>Candidatus Entotheonellia</taxon>
        <taxon>Candidatus Entotheonellales</taxon>
        <taxon>Candidatus Entotheonellaceae</taxon>
        <taxon>Candidatus Entotheonella</taxon>
    </lineage>
</organism>
<dbReference type="HOGENOM" id="CLU_634501_0_0_7"/>
<comment type="subcellular location">
    <subcellularLocation>
        <location evidence="1">Endomembrane system</location>
        <topology evidence="1">Multi-pass membrane protein</topology>
    </subcellularLocation>
</comment>
<feature type="transmembrane region" description="Helical" evidence="5">
    <location>
        <begin position="27"/>
        <end position="44"/>
    </location>
</feature>
<dbReference type="InterPro" id="IPR020846">
    <property type="entry name" value="MFS_dom"/>
</dbReference>
<evidence type="ECO:0000256" key="3">
    <source>
        <dbReference type="ARBA" id="ARBA00022989"/>
    </source>
</evidence>
<dbReference type="GO" id="GO:0061513">
    <property type="term" value="F:glucose 6-phosphate:phosphate antiporter activity"/>
    <property type="evidence" value="ECO:0007669"/>
    <property type="project" value="TreeGrafter"/>
</dbReference>
<protein>
    <recommendedName>
        <fullName evidence="6">Major facilitator superfamily (MFS) profile domain-containing protein</fullName>
    </recommendedName>
</protein>
<keyword evidence="3 5" id="KW-1133">Transmembrane helix</keyword>
<keyword evidence="2 5" id="KW-0812">Transmembrane</keyword>
<accession>W4LF93</accession>
<evidence type="ECO:0000259" key="6">
    <source>
        <dbReference type="PROSITE" id="PS50850"/>
    </source>
</evidence>
<evidence type="ECO:0000256" key="5">
    <source>
        <dbReference type="SAM" id="Phobius"/>
    </source>
</evidence>
<feature type="domain" description="Major facilitator superfamily (MFS) profile" evidence="6">
    <location>
        <begin position="28"/>
        <end position="428"/>
    </location>
</feature>